<proteinExistence type="predicted"/>
<gene>
    <name evidence="2" type="ORF">A2159_03840</name>
</gene>
<keyword evidence="1" id="KW-0732">Signal</keyword>
<dbReference type="Proteomes" id="UP000179219">
    <property type="component" value="Unassembled WGS sequence"/>
</dbReference>
<dbReference type="EMBL" id="MGFP01000063">
    <property type="protein sequence ID" value="OGM07986.1"/>
    <property type="molecule type" value="Genomic_DNA"/>
</dbReference>
<accession>A0A1F7WYU8</accession>
<evidence type="ECO:0000256" key="1">
    <source>
        <dbReference type="SAM" id="SignalP"/>
    </source>
</evidence>
<evidence type="ECO:0000313" key="2">
    <source>
        <dbReference type="EMBL" id="OGM07986.1"/>
    </source>
</evidence>
<feature type="chain" id="PRO_5009533636" description="DUF11 domain-containing protein" evidence="1">
    <location>
        <begin position="26"/>
        <end position="227"/>
    </location>
</feature>
<name>A0A1F7WYU8_9BACT</name>
<feature type="signal peptide" evidence="1">
    <location>
        <begin position="1"/>
        <end position="25"/>
    </location>
</feature>
<evidence type="ECO:0008006" key="4">
    <source>
        <dbReference type="Google" id="ProtNLM"/>
    </source>
</evidence>
<organism evidence="2 3">
    <name type="scientific">Candidatus Woesebacteria bacterium RBG_13_34_9</name>
    <dbReference type="NCBI Taxonomy" id="1802477"/>
    <lineage>
        <taxon>Bacteria</taxon>
        <taxon>Candidatus Woeseibacteriota</taxon>
    </lineage>
</organism>
<comment type="caution">
    <text evidence="2">The sequence shown here is derived from an EMBL/GenBank/DDBJ whole genome shotgun (WGS) entry which is preliminary data.</text>
</comment>
<evidence type="ECO:0000313" key="3">
    <source>
        <dbReference type="Proteomes" id="UP000179219"/>
    </source>
</evidence>
<reference evidence="2 3" key="1">
    <citation type="journal article" date="2016" name="Nat. Commun.">
        <title>Thousands of microbial genomes shed light on interconnected biogeochemical processes in an aquifer system.</title>
        <authorList>
            <person name="Anantharaman K."/>
            <person name="Brown C.T."/>
            <person name="Hug L.A."/>
            <person name="Sharon I."/>
            <person name="Castelle C.J."/>
            <person name="Probst A.J."/>
            <person name="Thomas B.C."/>
            <person name="Singh A."/>
            <person name="Wilkins M.J."/>
            <person name="Karaoz U."/>
            <person name="Brodie E.L."/>
            <person name="Williams K.H."/>
            <person name="Hubbard S.S."/>
            <person name="Banfield J.F."/>
        </authorList>
    </citation>
    <scope>NUCLEOTIDE SEQUENCE [LARGE SCALE GENOMIC DNA]</scope>
</reference>
<dbReference type="AlphaFoldDB" id="A0A1F7WYU8"/>
<sequence>MYSRIVYYFVSFLILLITTAGPTYAYDKEVVCNSSGCGGFSGALFSETDVKPGDTYNKSFCIKNDRDENLSITMTTLEKAGADLIFKEVLEVIVKDNTGSILYQGSLKNFLNTQNNLGKISEDVTKCYDITLNFPSSAGNEYQKNQVGFDLIIRITGDDSGEVLPNSTSSSNSNNSASSLQNILGSVLGLANTGNAKTKLALMLFEIILITLGIKELLQKNKITSED</sequence>
<protein>
    <recommendedName>
        <fullName evidence="4">DUF11 domain-containing protein</fullName>
    </recommendedName>
</protein>